<dbReference type="InterPro" id="IPR054030">
    <property type="entry name" value="Gp5_Vgr_C"/>
</dbReference>
<protein>
    <submittedName>
        <fullName evidence="6">Type VI secretion system tip protein VgrG</fullName>
    </submittedName>
</protein>
<comment type="subcellular location">
    <subcellularLocation>
        <location evidence="1">Secreted</location>
    </subcellularLocation>
</comment>
<dbReference type="InterPro" id="IPR006533">
    <property type="entry name" value="T6SS_Vgr_RhsGE"/>
</dbReference>
<sequence length="677" mass="74421">MSQASAGGYSDVSQDARLISLETPLGEDRFILTSVSGEEAISELFRFDLELLSLDHAIRPEDIVGYDVTLWIRNNDGQKRPVRGVVSRFSAGGMNIRGMRLYRARVVPWLWLLTQTSDCRIFQDLNVPGIVQRVLKEYGFADFEMSLSSEDYPKLEFCVQYRETTFDFLSRLMEEVGIFYFFRHEAGRHVMVVADKNNSFRPLEQDAVDFSEDGHAGQISAWDHFYALHPGRWAQNDFNFLSPATDLKAEAPSTIPVAHAQELERYDYPGRYSDLNYGRMLTLRRVEAEEATYHTAFGASSHMGLFPGARFKLGANFPAGETSQAFVVRRVRHEAREGSYFAGDNARTSYTNTFEAFLASVVFRPPRATPRPVVQGPQTATVVGPKGEEIHTDEHGRVRVRFHWDRYAKGDDRDSCWVRVSQNSAGKGWGGMFMPHVGHEVVVSFLEGDPDRPLITGRVYNGKNGNSVGMPANKTQSAIRDHSGNEVVLEGKKGSEDIRIHAVKDMHTLVDNNADLHVKVKLTETVDGGQEVTVSKGYKETITDGATSTITGGLKSTVNGPWEDTINGKLTEKITGGEDRTVSSGRKVTVDGGLTETVTGKHETTVTGEIKQSSTATTDIHSTGAATFTSDASIKIAVAGSVIEITPMAITISSGPSTVKLDMSGVSVSGPKISLNG</sequence>
<dbReference type="InterPro" id="IPR050708">
    <property type="entry name" value="T6SS_VgrG/RHS"/>
</dbReference>
<dbReference type="Gene3D" id="2.30.110.50">
    <property type="match status" value="1"/>
</dbReference>
<evidence type="ECO:0000313" key="7">
    <source>
        <dbReference type="Proteomes" id="UP000677537"/>
    </source>
</evidence>
<dbReference type="Gene3D" id="2.40.50.230">
    <property type="entry name" value="Gp5 N-terminal domain"/>
    <property type="match status" value="1"/>
</dbReference>
<evidence type="ECO:0000259" key="5">
    <source>
        <dbReference type="Pfam" id="PF22178"/>
    </source>
</evidence>
<dbReference type="PANTHER" id="PTHR32305:SF15">
    <property type="entry name" value="PROTEIN RHSA-RELATED"/>
    <property type="match status" value="1"/>
</dbReference>
<dbReference type="SUPFAM" id="SSF69255">
    <property type="entry name" value="gp5 N-terminal domain-like"/>
    <property type="match status" value="1"/>
</dbReference>
<dbReference type="Pfam" id="PF22178">
    <property type="entry name" value="Gp5_trimer_C"/>
    <property type="match status" value="1"/>
</dbReference>
<evidence type="ECO:0000256" key="2">
    <source>
        <dbReference type="ARBA" id="ARBA00005558"/>
    </source>
</evidence>
<evidence type="ECO:0000256" key="1">
    <source>
        <dbReference type="ARBA" id="ARBA00004613"/>
    </source>
</evidence>
<name>A0A940MPV7_9PROT</name>
<dbReference type="Gene3D" id="3.55.50.10">
    <property type="entry name" value="Baseplate protein-like domains"/>
    <property type="match status" value="1"/>
</dbReference>
<reference evidence="6" key="1">
    <citation type="submission" date="2021-03" db="EMBL/GenBank/DDBJ databases">
        <authorList>
            <person name="So Y."/>
        </authorList>
    </citation>
    <scope>NUCLEOTIDE SEQUENCE</scope>
    <source>
        <strain evidence="6">SG15</strain>
    </source>
</reference>
<evidence type="ECO:0000256" key="3">
    <source>
        <dbReference type="ARBA" id="ARBA00022525"/>
    </source>
</evidence>
<dbReference type="Gene3D" id="4.10.220.110">
    <property type="match status" value="1"/>
</dbReference>
<keyword evidence="3" id="KW-0964">Secreted</keyword>
<dbReference type="InterPro" id="IPR006531">
    <property type="entry name" value="Gp5/Vgr_OB"/>
</dbReference>
<dbReference type="SUPFAM" id="SSF69349">
    <property type="entry name" value="Phage fibre proteins"/>
    <property type="match status" value="1"/>
</dbReference>
<dbReference type="Pfam" id="PF04717">
    <property type="entry name" value="Phage_base_V"/>
    <property type="match status" value="1"/>
</dbReference>
<dbReference type="PANTHER" id="PTHR32305">
    <property type="match status" value="1"/>
</dbReference>
<keyword evidence="7" id="KW-1185">Reference proteome</keyword>
<feature type="domain" description="Gp5/Type VI secretion system Vgr C-terminal trimerisation" evidence="5">
    <location>
        <begin position="474"/>
        <end position="581"/>
    </location>
</feature>
<comment type="caution">
    <text evidence="6">The sequence shown here is derived from an EMBL/GenBank/DDBJ whole genome shotgun (WGS) entry which is preliminary data.</text>
</comment>
<dbReference type="SUPFAM" id="SSF69279">
    <property type="entry name" value="Phage tail proteins"/>
    <property type="match status" value="2"/>
</dbReference>
<dbReference type="RefSeq" id="WP_209370668.1">
    <property type="nucleotide sequence ID" value="NZ_JAGIZA010000002.1"/>
</dbReference>
<organism evidence="6 7">
    <name type="scientific">Roseomonas indoligenes</name>
    <dbReference type="NCBI Taxonomy" id="2820811"/>
    <lineage>
        <taxon>Bacteria</taxon>
        <taxon>Pseudomonadati</taxon>
        <taxon>Pseudomonadota</taxon>
        <taxon>Alphaproteobacteria</taxon>
        <taxon>Acetobacterales</taxon>
        <taxon>Roseomonadaceae</taxon>
        <taxon>Roseomonas</taxon>
    </lineage>
</organism>
<accession>A0A940MPV7</accession>
<dbReference type="GO" id="GO:0005576">
    <property type="term" value="C:extracellular region"/>
    <property type="evidence" value="ECO:0007669"/>
    <property type="project" value="UniProtKB-SubCell"/>
</dbReference>
<gene>
    <name evidence="6" type="primary">tssI</name>
    <name evidence="6" type="ORF">J5Y10_03265</name>
</gene>
<dbReference type="Proteomes" id="UP000677537">
    <property type="component" value="Unassembled WGS sequence"/>
</dbReference>
<dbReference type="NCBIfam" id="TIGR01646">
    <property type="entry name" value="vgr_GE"/>
    <property type="match status" value="1"/>
</dbReference>
<dbReference type="NCBIfam" id="TIGR03361">
    <property type="entry name" value="VI_Rhs_Vgr"/>
    <property type="match status" value="1"/>
</dbReference>
<evidence type="ECO:0000259" key="4">
    <source>
        <dbReference type="Pfam" id="PF04717"/>
    </source>
</evidence>
<proteinExistence type="inferred from homology"/>
<feature type="domain" description="Gp5/Type VI secretion system Vgr protein OB-fold" evidence="4">
    <location>
        <begin position="392"/>
        <end position="460"/>
    </location>
</feature>
<dbReference type="Gene3D" id="2.20.220.20">
    <property type="match status" value="1"/>
</dbReference>
<dbReference type="EMBL" id="JAGIZA010000002">
    <property type="protein sequence ID" value="MBP0491793.1"/>
    <property type="molecule type" value="Genomic_DNA"/>
</dbReference>
<dbReference type="InterPro" id="IPR037026">
    <property type="entry name" value="Vgr_OB-fold_dom_sf"/>
</dbReference>
<dbReference type="AlphaFoldDB" id="A0A940MPV7"/>
<dbReference type="Pfam" id="PF05954">
    <property type="entry name" value="Phage_GPD"/>
    <property type="match status" value="1"/>
</dbReference>
<comment type="similarity">
    <text evidence="2">Belongs to the VgrG protein family.</text>
</comment>
<evidence type="ECO:0000313" key="6">
    <source>
        <dbReference type="EMBL" id="MBP0491793.1"/>
    </source>
</evidence>
<dbReference type="InterPro" id="IPR017847">
    <property type="entry name" value="T6SS_RhsGE_Vgr_subset"/>
</dbReference>